<evidence type="ECO:0000313" key="1">
    <source>
        <dbReference type="EMBL" id="CAG8737926.1"/>
    </source>
</evidence>
<dbReference type="AlphaFoldDB" id="A0A9N9II11"/>
<organism evidence="1 2">
    <name type="scientific">Cetraspora pellucida</name>
    <dbReference type="NCBI Taxonomy" id="1433469"/>
    <lineage>
        <taxon>Eukaryota</taxon>
        <taxon>Fungi</taxon>
        <taxon>Fungi incertae sedis</taxon>
        <taxon>Mucoromycota</taxon>
        <taxon>Glomeromycotina</taxon>
        <taxon>Glomeromycetes</taxon>
        <taxon>Diversisporales</taxon>
        <taxon>Gigasporaceae</taxon>
        <taxon>Cetraspora</taxon>
    </lineage>
</organism>
<proteinExistence type="predicted"/>
<dbReference type="EMBL" id="CAJVQA010015558">
    <property type="protein sequence ID" value="CAG8737926.1"/>
    <property type="molecule type" value="Genomic_DNA"/>
</dbReference>
<keyword evidence="2" id="KW-1185">Reference proteome</keyword>
<accession>A0A9N9II11</accession>
<sequence length="61" mass="6716">KINTRSTFEYIIAGVTEQAVFNLFKTKKNVALVSSFRSATATIKLLKLLSIAVTINNIISN</sequence>
<reference evidence="1" key="1">
    <citation type="submission" date="2021-06" db="EMBL/GenBank/DDBJ databases">
        <authorList>
            <person name="Kallberg Y."/>
            <person name="Tangrot J."/>
            <person name="Rosling A."/>
        </authorList>
    </citation>
    <scope>NUCLEOTIDE SEQUENCE</scope>
    <source>
        <strain evidence="1">FL966</strain>
    </source>
</reference>
<gene>
    <name evidence="1" type="ORF">CPELLU_LOCUS13915</name>
</gene>
<protein>
    <submittedName>
        <fullName evidence="1">2713_t:CDS:1</fullName>
    </submittedName>
</protein>
<dbReference type="Proteomes" id="UP000789759">
    <property type="component" value="Unassembled WGS sequence"/>
</dbReference>
<feature type="non-terminal residue" evidence="1">
    <location>
        <position position="1"/>
    </location>
</feature>
<name>A0A9N9II11_9GLOM</name>
<comment type="caution">
    <text evidence="1">The sequence shown here is derived from an EMBL/GenBank/DDBJ whole genome shotgun (WGS) entry which is preliminary data.</text>
</comment>
<evidence type="ECO:0000313" key="2">
    <source>
        <dbReference type="Proteomes" id="UP000789759"/>
    </source>
</evidence>